<dbReference type="AlphaFoldDB" id="A0A1B3ZGR1"/>
<organism evidence="5 6">
    <name type="scientific">Sphingomonas panacis</name>
    <dbReference type="NCBI Taxonomy" id="1560345"/>
    <lineage>
        <taxon>Bacteria</taxon>
        <taxon>Pseudomonadati</taxon>
        <taxon>Pseudomonadota</taxon>
        <taxon>Alphaproteobacteria</taxon>
        <taxon>Sphingomonadales</taxon>
        <taxon>Sphingomonadaceae</taxon>
        <taxon>Sphingomonas</taxon>
    </lineage>
</organism>
<dbReference type="GO" id="GO:0006152">
    <property type="term" value="P:purine nucleoside catabolic process"/>
    <property type="evidence" value="ECO:0007669"/>
    <property type="project" value="TreeGrafter"/>
</dbReference>
<dbReference type="Pfam" id="PF01156">
    <property type="entry name" value="IU_nuc_hydro"/>
    <property type="match status" value="1"/>
</dbReference>
<dbReference type="SUPFAM" id="SSF53590">
    <property type="entry name" value="Nucleoside hydrolase"/>
    <property type="match status" value="1"/>
</dbReference>
<dbReference type="GO" id="GO:0008477">
    <property type="term" value="F:purine nucleosidase activity"/>
    <property type="evidence" value="ECO:0007669"/>
    <property type="project" value="TreeGrafter"/>
</dbReference>
<proteinExistence type="predicted"/>
<dbReference type="STRING" id="1560345.AWL63_07800"/>
<dbReference type="EMBL" id="CP014168">
    <property type="protein sequence ID" value="AOH86618.1"/>
    <property type="molecule type" value="Genomic_DNA"/>
</dbReference>
<dbReference type="KEGG" id="span:AWL63_07800"/>
<feature type="domain" description="Inosine/uridine-preferring nucleoside hydrolase" evidence="4">
    <location>
        <begin position="34"/>
        <end position="349"/>
    </location>
</feature>
<keyword evidence="2" id="KW-0326">Glycosidase</keyword>
<accession>A0A1B3ZGR1</accession>
<keyword evidence="6" id="KW-1185">Reference proteome</keyword>
<evidence type="ECO:0000256" key="1">
    <source>
        <dbReference type="ARBA" id="ARBA00022801"/>
    </source>
</evidence>
<evidence type="ECO:0000256" key="2">
    <source>
        <dbReference type="ARBA" id="ARBA00023295"/>
    </source>
</evidence>
<evidence type="ECO:0000313" key="5">
    <source>
        <dbReference type="EMBL" id="AOH86618.1"/>
    </source>
</evidence>
<keyword evidence="3" id="KW-0732">Signal</keyword>
<dbReference type="PANTHER" id="PTHR12304:SF4">
    <property type="entry name" value="URIDINE NUCLEOSIDASE"/>
    <property type="match status" value="1"/>
</dbReference>
<name>A0A1B3ZGR1_9SPHN</name>
<gene>
    <name evidence="5" type="ORF">AWL63_07800</name>
</gene>
<dbReference type="PANTHER" id="PTHR12304">
    <property type="entry name" value="INOSINE-URIDINE PREFERRING NUCLEOSIDE HYDROLASE"/>
    <property type="match status" value="1"/>
</dbReference>
<feature type="signal peptide" evidence="3">
    <location>
        <begin position="1"/>
        <end position="17"/>
    </location>
</feature>
<sequence>MVCVVLALLVALGTAHADTPKRKVIIDDEGFGLMHLMLLEDPNVEVLGLTTVSGNVWANRATAMALRGLEIAHRTDVPVVQGATFPLVNTEAATDRWEALYGKLTWKGAWMKHWVEPTQQSTPAYFGPDDPVDLPGGNPTHKAADEIAATFLIRMVHRYPGEVTILAAGPFTNLALAQRLDPAFAGLAKELVYMGGSLNPHQVLTGTSASDFAREYTNTPRREFNARFDPEAASIVARAPWRKIVAVPVDPSTATELSPALLARLAKVAPGDVAKFIGAMEPGLPLWDETAAAVWLDPGIVTERETLFVDYNTIFSAGYGDMLSWREGYQPGLGERKAEVVRAVDPKRLEALMVREIGRK</sequence>
<dbReference type="Proteomes" id="UP000094256">
    <property type="component" value="Chromosome"/>
</dbReference>
<feature type="chain" id="PRO_5008556525" evidence="3">
    <location>
        <begin position="18"/>
        <end position="360"/>
    </location>
</feature>
<dbReference type="Gene3D" id="3.90.245.10">
    <property type="entry name" value="Ribonucleoside hydrolase-like"/>
    <property type="match status" value="1"/>
</dbReference>
<keyword evidence="1 5" id="KW-0378">Hydrolase</keyword>
<dbReference type="GO" id="GO:0005829">
    <property type="term" value="C:cytosol"/>
    <property type="evidence" value="ECO:0007669"/>
    <property type="project" value="TreeGrafter"/>
</dbReference>
<dbReference type="InterPro" id="IPR001910">
    <property type="entry name" value="Inosine/uridine_hydrolase_dom"/>
</dbReference>
<protein>
    <submittedName>
        <fullName evidence="5">Nucleoside hydrolase</fullName>
    </submittedName>
</protein>
<evidence type="ECO:0000313" key="6">
    <source>
        <dbReference type="Proteomes" id="UP000094256"/>
    </source>
</evidence>
<reference evidence="5 6" key="1">
    <citation type="submission" date="2016-01" db="EMBL/GenBank/DDBJ databases">
        <title>Complete genome and mega plasmid sequence of Sphingomonas panacis DCY99 elicits systemic resistance in rice to Xanthomonas oryzae.</title>
        <authorList>
            <person name="Kim Y.J."/>
            <person name="Yang D.C."/>
            <person name="Sing P."/>
        </authorList>
    </citation>
    <scope>NUCLEOTIDE SEQUENCE [LARGE SCALE GENOMIC DNA]</scope>
    <source>
        <strain evidence="5 6">DCY99</strain>
    </source>
</reference>
<dbReference type="InterPro" id="IPR036452">
    <property type="entry name" value="Ribo_hydro-like"/>
</dbReference>
<evidence type="ECO:0000256" key="3">
    <source>
        <dbReference type="SAM" id="SignalP"/>
    </source>
</evidence>
<evidence type="ECO:0000259" key="4">
    <source>
        <dbReference type="Pfam" id="PF01156"/>
    </source>
</evidence>
<dbReference type="InterPro" id="IPR023186">
    <property type="entry name" value="IUNH"/>
</dbReference>